<evidence type="ECO:0000313" key="1">
    <source>
        <dbReference type="EMBL" id="KAK3260415.1"/>
    </source>
</evidence>
<dbReference type="InterPro" id="IPR036278">
    <property type="entry name" value="Sialidase_sf"/>
</dbReference>
<accession>A0AAE0FJ29</accession>
<evidence type="ECO:0000313" key="2">
    <source>
        <dbReference type="Proteomes" id="UP001190700"/>
    </source>
</evidence>
<dbReference type="EMBL" id="LGRX02017732">
    <property type="protein sequence ID" value="KAK3260415.1"/>
    <property type="molecule type" value="Genomic_DNA"/>
</dbReference>
<feature type="non-terminal residue" evidence="1">
    <location>
        <position position="1"/>
    </location>
</feature>
<dbReference type="AlphaFoldDB" id="A0AAE0FJ29"/>
<gene>
    <name evidence="1" type="ORF">CYMTET_30625</name>
</gene>
<name>A0AAE0FJ29_9CHLO</name>
<dbReference type="Proteomes" id="UP001190700">
    <property type="component" value="Unassembled WGS sequence"/>
</dbReference>
<protein>
    <submittedName>
        <fullName evidence="1">Uncharacterized protein</fullName>
    </submittedName>
</protein>
<dbReference type="SUPFAM" id="SSF50939">
    <property type="entry name" value="Sialidases"/>
    <property type="match status" value="1"/>
</dbReference>
<comment type="caution">
    <text evidence="1">The sequence shown here is derived from an EMBL/GenBank/DDBJ whole genome shotgun (WGS) entry which is preliminary data.</text>
</comment>
<keyword evidence="2" id="KW-1185">Reference proteome</keyword>
<organism evidence="1 2">
    <name type="scientific">Cymbomonas tetramitiformis</name>
    <dbReference type="NCBI Taxonomy" id="36881"/>
    <lineage>
        <taxon>Eukaryota</taxon>
        <taxon>Viridiplantae</taxon>
        <taxon>Chlorophyta</taxon>
        <taxon>Pyramimonadophyceae</taxon>
        <taxon>Pyramimonadales</taxon>
        <taxon>Pyramimonadaceae</taxon>
        <taxon>Cymbomonas</taxon>
    </lineage>
</organism>
<dbReference type="CDD" id="cd15482">
    <property type="entry name" value="Sialidase_non-viral"/>
    <property type="match status" value="1"/>
</dbReference>
<dbReference type="Gene3D" id="2.120.10.10">
    <property type="match status" value="1"/>
</dbReference>
<proteinExistence type="predicted"/>
<sequence>VLADHSGARRSPVLHFDPVMQRLWVFFSQSNYCKRSSSPPTWDPGGNVKTMFANVSQILTKPAAGTVKWSPPRTILPQSTDGVPKVIASQLVVLSSGDWVLPFWGEQPHFVKHSPRSDCDPANPDNEVPGRNFTDRSAAGVLISVNQGRTWAAHGRMSSPHTQLLEGVVVELPPKLV</sequence>
<reference evidence="1 2" key="1">
    <citation type="journal article" date="2015" name="Genome Biol. Evol.">
        <title>Comparative Genomics of a Bacterivorous Green Alga Reveals Evolutionary Causalities and Consequences of Phago-Mixotrophic Mode of Nutrition.</title>
        <authorList>
            <person name="Burns J.A."/>
            <person name="Paasch A."/>
            <person name="Narechania A."/>
            <person name="Kim E."/>
        </authorList>
    </citation>
    <scope>NUCLEOTIDE SEQUENCE [LARGE SCALE GENOMIC DNA]</scope>
    <source>
        <strain evidence="1 2">PLY_AMNH</strain>
    </source>
</reference>